<organism evidence="3 4">
    <name type="scientific">Nothobranchius furzeri</name>
    <name type="common">Turquoise killifish</name>
    <dbReference type="NCBI Taxonomy" id="105023"/>
    <lineage>
        <taxon>Eukaryota</taxon>
        <taxon>Metazoa</taxon>
        <taxon>Chordata</taxon>
        <taxon>Craniata</taxon>
        <taxon>Vertebrata</taxon>
        <taxon>Euteleostomi</taxon>
        <taxon>Actinopterygii</taxon>
        <taxon>Neopterygii</taxon>
        <taxon>Teleostei</taxon>
        <taxon>Neoteleostei</taxon>
        <taxon>Acanthomorphata</taxon>
        <taxon>Ovalentaria</taxon>
        <taxon>Atherinomorphae</taxon>
        <taxon>Cyprinodontiformes</taxon>
        <taxon>Nothobranchiidae</taxon>
        <taxon>Nothobranchius</taxon>
    </lineage>
</organism>
<feature type="domain" description="EGF-like" evidence="2">
    <location>
        <begin position="247"/>
        <end position="279"/>
    </location>
</feature>
<dbReference type="SMART" id="SM00261">
    <property type="entry name" value="FU"/>
    <property type="match status" value="5"/>
</dbReference>
<name>A0A9D3BRJ3_NOTFU</name>
<proteinExistence type="predicted"/>
<feature type="non-terminal residue" evidence="3">
    <location>
        <position position="1"/>
    </location>
</feature>
<feature type="domain" description="EGF-like" evidence="2">
    <location>
        <begin position="150"/>
        <end position="181"/>
    </location>
</feature>
<dbReference type="EMBL" id="JAAVVJ010000008">
    <property type="protein sequence ID" value="KAF7217345.1"/>
    <property type="molecule type" value="Genomic_DNA"/>
</dbReference>
<dbReference type="SMART" id="SM00181">
    <property type="entry name" value="EGF"/>
    <property type="match status" value="4"/>
</dbReference>
<keyword evidence="1" id="KW-0325">Glycoprotein</keyword>
<reference evidence="3" key="1">
    <citation type="submission" date="2020-03" db="EMBL/GenBank/DDBJ databases">
        <title>Intra-Species Differences in Population Size shape Life History and Genome Evolution.</title>
        <authorList>
            <person name="Willemsen D."/>
            <person name="Cui R."/>
            <person name="Valenzano D.R."/>
        </authorList>
    </citation>
    <scope>NUCLEOTIDE SEQUENCE</scope>
    <source>
        <strain evidence="3">GRZ</strain>
        <tissue evidence="3">Whole</tissue>
    </source>
</reference>
<dbReference type="InterPro" id="IPR009030">
    <property type="entry name" value="Growth_fac_rcpt_cys_sf"/>
</dbReference>
<feature type="domain" description="EGF-like" evidence="2">
    <location>
        <begin position="94"/>
        <end position="125"/>
    </location>
</feature>
<sequence length="279" mass="29559">ECPWGSWSDRRRCKRCFSSCASCSGSRSDQCTSCQPGHHLTEGTNTCTASCGENYFLDHVPHALSAPSSLQGNRCQRSCVEGLYHESQGDKCKPCHKACATCAGAGADACSRCAEGFLMEEWRCVSSCSAGFYATEPSPEKADEHRMCRRCDASCLTCVGPSWGNCTSCSSGHSLQKGVCVVTTECTDGEYQDTDGACLTCDATCLKCKGPRSEDCISCASSRALDGGHCMEACARGKFLSGGQCHLCDHTCATCVDAGSANCTSCDTGKEETNNPRCV</sequence>
<evidence type="ECO:0000313" key="4">
    <source>
        <dbReference type="Proteomes" id="UP000822369"/>
    </source>
</evidence>
<dbReference type="CDD" id="cd00064">
    <property type="entry name" value="FU"/>
    <property type="match status" value="3"/>
</dbReference>
<dbReference type="Gene3D" id="2.10.220.10">
    <property type="entry name" value="Hormone Receptor, Insulin-like Growth Factor Receptor 1, Chain A, domain 2"/>
    <property type="match status" value="4"/>
</dbReference>
<accession>A0A9D3BRJ3</accession>
<dbReference type="InterPro" id="IPR006212">
    <property type="entry name" value="Furin_repeat"/>
</dbReference>
<evidence type="ECO:0000313" key="3">
    <source>
        <dbReference type="EMBL" id="KAF7217345.1"/>
    </source>
</evidence>
<dbReference type="Pfam" id="PF14843">
    <property type="entry name" value="GF_recep_IV"/>
    <property type="match status" value="1"/>
</dbReference>
<protein>
    <submittedName>
        <fullName evidence="3">Proprotein convertase subtilisin/kexin type 5-like</fullName>
    </submittedName>
</protein>
<gene>
    <name evidence="3" type="ORF">G4P62_002126</name>
</gene>
<dbReference type="InterPro" id="IPR032778">
    <property type="entry name" value="GF_recep_IV"/>
</dbReference>
<dbReference type="PANTHER" id="PTHR15332:SF175">
    <property type="entry name" value="PROPROTEIN CONVERTASE SUBTILISIN_KEXIN TYPE 5-LIKE"/>
    <property type="match status" value="1"/>
</dbReference>
<dbReference type="Proteomes" id="UP000822369">
    <property type="component" value="Chromosome 8"/>
</dbReference>
<dbReference type="SUPFAM" id="SSF57184">
    <property type="entry name" value="Growth factor receptor domain"/>
    <property type="match status" value="2"/>
</dbReference>
<dbReference type="InterPro" id="IPR000742">
    <property type="entry name" value="EGF"/>
</dbReference>
<evidence type="ECO:0000256" key="1">
    <source>
        <dbReference type="ARBA" id="ARBA00023180"/>
    </source>
</evidence>
<feature type="domain" description="EGF-like" evidence="2">
    <location>
        <begin position="1"/>
        <end position="48"/>
    </location>
</feature>
<dbReference type="AlphaFoldDB" id="A0A9D3BRJ3"/>
<comment type="caution">
    <text evidence="3">The sequence shown here is derived from an EMBL/GenBank/DDBJ whole genome shotgun (WGS) entry which is preliminary data.</text>
</comment>
<dbReference type="PANTHER" id="PTHR15332">
    <property type="entry name" value="PROPROTEIN CONVERTASE SUBTILISIN_KEXIN TYPE 5-LIKE"/>
    <property type="match status" value="1"/>
</dbReference>
<evidence type="ECO:0000259" key="2">
    <source>
        <dbReference type="SMART" id="SM00181"/>
    </source>
</evidence>